<feature type="region of interest" description="Disordered" evidence="1">
    <location>
        <begin position="1"/>
        <end position="35"/>
    </location>
</feature>
<evidence type="ECO:0000256" key="1">
    <source>
        <dbReference type="SAM" id="MobiDB-lite"/>
    </source>
</evidence>
<sequence>MRREPASAIPQPEACRDARRAEVRPDDPAVARGACCREPGSRSVRETLRVQAWSPAQVHLDGPVARLSEQGVSPSAQASAVLQDPLREAAEAEVASGSGARQGAAWEACAAAEPRREAVAEVWEPGVRRVENAAAGPRPGVAQAASEQQPAEVAAAAEPDGPQVEAAVAAEPDELRAGVAAAQPGAAARQPAEAQRVEVRRGVPVPRAELPLVPSAAASLFGQPLAGPGRQRAAAHFAHAMRSLRIASRSEPSLQAARDEGWS</sequence>
<keyword evidence="3" id="KW-1185">Reference proteome</keyword>
<protein>
    <submittedName>
        <fullName evidence="2">Uncharacterized protein</fullName>
    </submittedName>
</protein>
<comment type="caution">
    <text evidence="2">The sequence shown here is derived from an EMBL/GenBank/DDBJ whole genome shotgun (WGS) entry which is preliminary data.</text>
</comment>
<gene>
    <name evidence="2" type="ORF">IQ17_01877</name>
</gene>
<evidence type="ECO:0000313" key="3">
    <source>
        <dbReference type="Proteomes" id="UP000317176"/>
    </source>
</evidence>
<evidence type="ECO:0000313" key="2">
    <source>
        <dbReference type="EMBL" id="TWI07526.1"/>
    </source>
</evidence>
<proteinExistence type="predicted"/>
<feature type="compositionally biased region" description="Basic and acidic residues" evidence="1">
    <location>
        <begin position="14"/>
        <end position="29"/>
    </location>
</feature>
<dbReference type="AlphaFoldDB" id="A0A562LIW8"/>
<organism evidence="2 3">
    <name type="scientific">Bradyrhizobium daqingense</name>
    <dbReference type="NCBI Taxonomy" id="993502"/>
    <lineage>
        <taxon>Bacteria</taxon>
        <taxon>Pseudomonadati</taxon>
        <taxon>Pseudomonadota</taxon>
        <taxon>Alphaproteobacteria</taxon>
        <taxon>Hyphomicrobiales</taxon>
        <taxon>Nitrobacteraceae</taxon>
        <taxon>Bradyrhizobium</taxon>
    </lineage>
</organism>
<name>A0A562LIW8_9BRAD</name>
<feature type="region of interest" description="Disordered" evidence="1">
    <location>
        <begin position="134"/>
        <end position="162"/>
    </location>
</feature>
<feature type="compositionally biased region" description="Low complexity" evidence="1">
    <location>
        <begin position="141"/>
        <end position="159"/>
    </location>
</feature>
<dbReference type="Proteomes" id="UP000317176">
    <property type="component" value="Unassembled WGS sequence"/>
</dbReference>
<accession>A0A562LIW8</accession>
<dbReference type="EMBL" id="VLKL01000004">
    <property type="protein sequence ID" value="TWI07526.1"/>
    <property type="molecule type" value="Genomic_DNA"/>
</dbReference>
<reference evidence="2 3" key="1">
    <citation type="journal article" date="2015" name="Stand. Genomic Sci.">
        <title>Genomic Encyclopedia of Bacterial and Archaeal Type Strains, Phase III: the genomes of soil and plant-associated and newly described type strains.</title>
        <authorList>
            <person name="Whitman W.B."/>
            <person name="Woyke T."/>
            <person name="Klenk H.P."/>
            <person name="Zhou Y."/>
            <person name="Lilburn T.G."/>
            <person name="Beck B.J."/>
            <person name="De Vos P."/>
            <person name="Vandamme P."/>
            <person name="Eisen J.A."/>
            <person name="Garrity G."/>
            <person name="Hugenholtz P."/>
            <person name="Kyrpides N.C."/>
        </authorList>
    </citation>
    <scope>NUCLEOTIDE SEQUENCE [LARGE SCALE GENOMIC DNA]</scope>
    <source>
        <strain evidence="2 3">CGMCC 1.10947</strain>
    </source>
</reference>